<dbReference type="EMBL" id="BJXL01000224">
    <property type="protein sequence ID" value="GEM85315.1"/>
    <property type="molecule type" value="Genomic_DNA"/>
</dbReference>
<protein>
    <submittedName>
        <fullName evidence="3">Universal stress protein</fullName>
    </submittedName>
</protein>
<dbReference type="Pfam" id="PF00582">
    <property type="entry name" value="Usp"/>
    <property type="match status" value="1"/>
</dbReference>
<evidence type="ECO:0000313" key="4">
    <source>
        <dbReference type="Proteomes" id="UP000321197"/>
    </source>
</evidence>
<dbReference type="InterPro" id="IPR006015">
    <property type="entry name" value="Universal_stress_UspA"/>
</dbReference>
<organism evidence="3 4">
    <name type="scientific">Meiothermus hypogaeus NBRC 106114</name>
    <dbReference type="NCBI Taxonomy" id="1227553"/>
    <lineage>
        <taxon>Bacteria</taxon>
        <taxon>Thermotogati</taxon>
        <taxon>Deinococcota</taxon>
        <taxon>Deinococci</taxon>
        <taxon>Thermales</taxon>
        <taxon>Thermaceae</taxon>
        <taxon>Meiothermus</taxon>
    </lineage>
</organism>
<dbReference type="CDD" id="cd00293">
    <property type="entry name" value="USP-like"/>
    <property type="match status" value="1"/>
</dbReference>
<comment type="caution">
    <text evidence="3">The sequence shown here is derived from an EMBL/GenBank/DDBJ whole genome shotgun (WGS) entry which is preliminary data.</text>
</comment>
<dbReference type="AlphaFoldDB" id="A0A511R6U1"/>
<sequence length="125" mass="13237">MFKKVLVATDFSPCAQRALELARTHFPQAEIRVLHVVTDDSPFTATEALLELEMLVSDAWKGETRLPGHEVVQGSAVQQVVESAKAWGAELIVMGVSGQGGQGLGSVAEGVVRASTIPVLTVKSP</sequence>
<reference evidence="3 4" key="1">
    <citation type="submission" date="2019-07" db="EMBL/GenBank/DDBJ databases">
        <title>Whole genome shotgun sequence of Meiothermus hypogaeus NBRC 106114.</title>
        <authorList>
            <person name="Hosoyama A."/>
            <person name="Uohara A."/>
            <person name="Ohji S."/>
            <person name="Ichikawa N."/>
        </authorList>
    </citation>
    <scope>NUCLEOTIDE SEQUENCE [LARGE SCALE GENOMIC DNA]</scope>
    <source>
        <strain evidence="3 4">NBRC 106114</strain>
    </source>
</reference>
<dbReference type="PRINTS" id="PR01438">
    <property type="entry name" value="UNVRSLSTRESS"/>
</dbReference>
<evidence type="ECO:0000259" key="2">
    <source>
        <dbReference type="Pfam" id="PF00582"/>
    </source>
</evidence>
<dbReference type="InterPro" id="IPR014729">
    <property type="entry name" value="Rossmann-like_a/b/a_fold"/>
</dbReference>
<proteinExistence type="inferred from homology"/>
<dbReference type="PANTHER" id="PTHR46268:SF6">
    <property type="entry name" value="UNIVERSAL STRESS PROTEIN UP12"/>
    <property type="match status" value="1"/>
</dbReference>
<dbReference type="RefSeq" id="WP_119342499.1">
    <property type="nucleotide sequence ID" value="NZ_BJXL01000224.1"/>
</dbReference>
<evidence type="ECO:0000256" key="1">
    <source>
        <dbReference type="ARBA" id="ARBA00008791"/>
    </source>
</evidence>
<dbReference type="Proteomes" id="UP000321197">
    <property type="component" value="Unassembled WGS sequence"/>
</dbReference>
<dbReference type="InterPro" id="IPR006016">
    <property type="entry name" value="UspA"/>
</dbReference>
<gene>
    <name evidence="3" type="ORF">MHY01S_34810</name>
</gene>
<name>A0A511R6U1_9DEIN</name>
<dbReference type="PANTHER" id="PTHR46268">
    <property type="entry name" value="STRESS RESPONSE PROTEIN NHAX"/>
    <property type="match status" value="1"/>
</dbReference>
<evidence type="ECO:0000313" key="3">
    <source>
        <dbReference type="EMBL" id="GEM85315.1"/>
    </source>
</evidence>
<dbReference type="Gene3D" id="3.40.50.620">
    <property type="entry name" value="HUPs"/>
    <property type="match status" value="1"/>
</dbReference>
<comment type="similarity">
    <text evidence="1">Belongs to the universal stress protein A family.</text>
</comment>
<dbReference type="SUPFAM" id="SSF52402">
    <property type="entry name" value="Adenine nucleotide alpha hydrolases-like"/>
    <property type="match status" value="1"/>
</dbReference>
<accession>A0A511R6U1</accession>
<feature type="domain" description="UspA" evidence="2">
    <location>
        <begin position="1"/>
        <end position="123"/>
    </location>
</feature>
<dbReference type="OrthoDB" id="9792500at2"/>